<proteinExistence type="inferred from homology"/>
<name>A0A8T2RP00_CERRI</name>
<dbReference type="Proteomes" id="UP000825935">
    <property type="component" value="Chromosome 25"/>
</dbReference>
<dbReference type="AlphaFoldDB" id="A0A8T2RP00"/>
<protein>
    <recommendedName>
        <fullName evidence="4">LOB domain-containing protein</fullName>
    </recommendedName>
</protein>
<dbReference type="OrthoDB" id="913402at2759"/>
<keyword evidence="6" id="KW-1185">Reference proteome</keyword>
<dbReference type="Pfam" id="PF03195">
    <property type="entry name" value="LOB"/>
    <property type="match status" value="1"/>
</dbReference>
<evidence type="ECO:0000256" key="3">
    <source>
        <dbReference type="SAM" id="MobiDB-lite"/>
    </source>
</evidence>
<dbReference type="PANTHER" id="PTHR31301:SF132">
    <property type="entry name" value="LOB DOMAIN-CONTAINING PROTEIN 27-LIKE"/>
    <property type="match status" value="1"/>
</dbReference>
<accession>A0A8T2RP00</accession>
<dbReference type="EMBL" id="CM035430">
    <property type="protein sequence ID" value="KAH7297524.1"/>
    <property type="molecule type" value="Genomic_DNA"/>
</dbReference>
<sequence>MARPSPATSVSSSHLACLTPLSPQPPTPQIHALVPVKHPSHVGALVTCSLNINSTGISDRSTEAIEDNPGAQGNYVLSPKTTALLSARQNATKNTQNSSHPPVCAACRYQRRRCPKDCELAKYFSSVNDDEAFICVHQLFGVRNFLRLLEKAPNDLRPIAGYTMKIEAAMRHLNPVYGPLYFLQERRRTKRILEAELKQLQLKLQNIKMYQQLIIQENARAEYSSQQSSPSSAAFIGASPSTVPLTQGLAMQHHSLSTNFETAFGSPSERNHIANAEVDLRRILLTRFDSSIPNSSSYIDSEPEKCSSSNIYQQILENWEPANLLCHSGTTRHDLLPPAELVVMKESTPSSNITAGERMPSAVDSCNYDEIGQCVHEHMYAKQLKGGFGHSSNIQESSPICLEQVINESSYIDVSSSSTAHYLHPCDPLLSTGSDQKDSETCSFFRATNNINL</sequence>
<dbReference type="PROSITE" id="PS50891">
    <property type="entry name" value="LOB"/>
    <property type="match status" value="1"/>
</dbReference>
<feature type="compositionally biased region" description="Polar residues" evidence="3">
    <location>
        <begin position="1"/>
        <end position="14"/>
    </location>
</feature>
<feature type="domain" description="LOB" evidence="4">
    <location>
        <begin position="102"/>
        <end position="204"/>
    </location>
</feature>
<reference evidence="5" key="1">
    <citation type="submission" date="2021-08" db="EMBL/GenBank/DDBJ databases">
        <title>WGS assembly of Ceratopteris richardii.</title>
        <authorList>
            <person name="Marchant D.B."/>
            <person name="Chen G."/>
            <person name="Jenkins J."/>
            <person name="Shu S."/>
            <person name="Leebens-Mack J."/>
            <person name="Grimwood J."/>
            <person name="Schmutz J."/>
            <person name="Soltis P."/>
            <person name="Soltis D."/>
            <person name="Chen Z.-H."/>
        </authorList>
    </citation>
    <scope>NUCLEOTIDE SEQUENCE</scope>
    <source>
        <strain evidence="5">Whitten #5841</strain>
        <tissue evidence="5">Leaf</tissue>
    </source>
</reference>
<feature type="region of interest" description="Disordered" evidence="3">
    <location>
        <begin position="1"/>
        <end position="22"/>
    </location>
</feature>
<comment type="caution">
    <text evidence="5">The sequence shown here is derived from an EMBL/GenBank/DDBJ whole genome shotgun (WGS) entry which is preliminary data.</text>
</comment>
<keyword evidence="2" id="KW-0175">Coiled coil</keyword>
<gene>
    <name evidence="5" type="ORF">KP509_25G000100</name>
</gene>
<evidence type="ECO:0000256" key="2">
    <source>
        <dbReference type="SAM" id="Coils"/>
    </source>
</evidence>
<evidence type="ECO:0000259" key="4">
    <source>
        <dbReference type="PROSITE" id="PS50891"/>
    </source>
</evidence>
<dbReference type="PANTHER" id="PTHR31301">
    <property type="entry name" value="LOB DOMAIN-CONTAINING PROTEIN 4-RELATED"/>
    <property type="match status" value="1"/>
</dbReference>
<evidence type="ECO:0000256" key="1">
    <source>
        <dbReference type="ARBA" id="ARBA00005474"/>
    </source>
</evidence>
<organism evidence="5 6">
    <name type="scientific">Ceratopteris richardii</name>
    <name type="common">Triangle waterfern</name>
    <dbReference type="NCBI Taxonomy" id="49495"/>
    <lineage>
        <taxon>Eukaryota</taxon>
        <taxon>Viridiplantae</taxon>
        <taxon>Streptophyta</taxon>
        <taxon>Embryophyta</taxon>
        <taxon>Tracheophyta</taxon>
        <taxon>Polypodiopsida</taxon>
        <taxon>Polypodiidae</taxon>
        <taxon>Polypodiales</taxon>
        <taxon>Pteridineae</taxon>
        <taxon>Pteridaceae</taxon>
        <taxon>Parkerioideae</taxon>
        <taxon>Ceratopteris</taxon>
    </lineage>
</organism>
<dbReference type="InterPro" id="IPR004883">
    <property type="entry name" value="LOB"/>
</dbReference>
<evidence type="ECO:0000313" key="6">
    <source>
        <dbReference type="Proteomes" id="UP000825935"/>
    </source>
</evidence>
<feature type="coiled-coil region" evidence="2">
    <location>
        <begin position="183"/>
        <end position="210"/>
    </location>
</feature>
<evidence type="ECO:0000313" key="5">
    <source>
        <dbReference type="EMBL" id="KAH7297524.1"/>
    </source>
</evidence>
<comment type="similarity">
    <text evidence="1">Belongs to the LOB domain-containing protein family.</text>
</comment>